<feature type="compositionally biased region" description="Basic and acidic residues" evidence="1">
    <location>
        <begin position="84"/>
        <end position="100"/>
    </location>
</feature>
<gene>
    <name evidence="2" type="ORF">NDU88_004503</name>
</gene>
<dbReference type="AlphaFoldDB" id="A0AAV7NMF4"/>
<organism evidence="2 3">
    <name type="scientific">Pleurodeles waltl</name>
    <name type="common">Iberian ribbed newt</name>
    <dbReference type="NCBI Taxonomy" id="8319"/>
    <lineage>
        <taxon>Eukaryota</taxon>
        <taxon>Metazoa</taxon>
        <taxon>Chordata</taxon>
        <taxon>Craniata</taxon>
        <taxon>Vertebrata</taxon>
        <taxon>Euteleostomi</taxon>
        <taxon>Amphibia</taxon>
        <taxon>Batrachia</taxon>
        <taxon>Caudata</taxon>
        <taxon>Salamandroidea</taxon>
        <taxon>Salamandridae</taxon>
        <taxon>Pleurodelinae</taxon>
        <taxon>Pleurodeles</taxon>
    </lineage>
</organism>
<feature type="compositionally biased region" description="Polar residues" evidence="1">
    <location>
        <begin position="163"/>
        <end position="173"/>
    </location>
</feature>
<reference evidence="2" key="1">
    <citation type="journal article" date="2022" name="bioRxiv">
        <title>Sequencing and chromosome-scale assembly of the giantPleurodeles waltlgenome.</title>
        <authorList>
            <person name="Brown T."/>
            <person name="Elewa A."/>
            <person name="Iarovenko S."/>
            <person name="Subramanian E."/>
            <person name="Araus A.J."/>
            <person name="Petzold A."/>
            <person name="Susuki M."/>
            <person name="Suzuki K.-i.T."/>
            <person name="Hayashi T."/>
            <person name="Toyoda A."/>
            <person name="Oliveira C."/>
            <person name="Osipova E."/>
            <person name="Leigh N.D."/>
            <person name="Simon A."/>
            <person name="Yun M.H."/>
        </authorList>
    </citation>
    <scope>NUCLEOTIDE SEQUENCE</scope>
    <source>
        <strain evidence="2">20211129_DDA</strain>
        <tissue evidence="2">Liver</tissue>
    </source>
</reference>
<feature type="region of interest" description="Disordered" evidence="1">
    <location>
        <begin position="84"/>
        <end position="123"/>
    </location>
</feature>
<evidence type="ECO:0000256" key="1">
    <source>
        <dbReference type="SAM" id="MobiDB-lite"/>
    </source>
</evidence>
<feature type="compositionally biased region" description="Basic residues" evidence="1">
    <location>
        <begin position="205"/>
        <end position="222"/>
    </location>
</feature>
<protein>
    <submittedName>
        <fullName evidence="2">Uncharacterized protein</fullName>
    </submittedName>
</protein>
<accession>A0AAV7NMF4</accession>
<feature type="compositionally biased region" description="Basic and acidic residues" evidence="1">
    <location>
        <begin position="223"/>
        <end position="245"/>
    </location>
</feature>
<feature type="compositionally biased region" description="Basic residues" evidence="1">
    <location>
        <begin position="101"/>
        <end position="123"/>
    </location>
</feature>
<feature type="region of interest" description="Disordered" evidence="1">
    <location>
        <begin position="163"/>
        <end position="255"/>
    </location>
</feature>
<sequence>MNEICQGRRPVIDQTGPGSDIAAGNDAFDWTGALVQADRTSREPILPARRAAQVASWGARAGPESRDAQRGLLDEWRLDDQTTRRRCAESDGCARPERVPRSRPARQRRRRPGQLRTPAHKRKAKYLLERRTIVLPDPASSVFLGTSGLVSSLCWDIKSRNISGATTHGTTKARQGGALAPSRPTSSTRRRGEPQLVPLLPGSRLRLRHNRHKRLLRPRGKRTRGETTGRGEVRAPDCGRGDGSRTRVPRSVGTL</sequence>
<name>A0AAV7NMF4_PLEWA</name>
<evidence type="ECO:0000313" key="3">
    <source>
        <dbReference type="Proteomes" id="UP001066276"/>
    </source>
</evidence>
<proteinExistence type="predicted"/>
<dbReference type="EMBL" id="JANPWB010000012">
    <property type="protein sequence ID" value="KAJ1116287.1"/>
    <property type="molecule type" value="Genomic_DNA"/>
</dbReference>
<comment type="caution">
    <text evidence="2">The sequence shown here is derived from an EMBL/GenBank/DDBJ whole genome shotgun (WGS) entry which is preliminary data.</text>
</comment>
<evidence type="ECO:0000313" key="2">
    <source>
        <dbReference type="EMBL" id="KAJ1116287.1"/>
    </source>
</evidence>
<keyword evidence="3" id="KW-1185">Reference proteome</keyword>
<dbReference type="Proteomes" id="UP001066276">
    <property type="component" value="Chromosome 8"/>
</dbReference>